<name>A0A444JH21_9BACT</name>
<dbReference type="InterPro" id="IPR001539">
    <property type="entry name" value="Peptidase_U32"/>
</dbReference>
<evidence type="ECO:0000313" key="3">
    <source>
        <dbReference type="Proteomes" id="UP000288892"/>
    </source>
</evidence>
<dbReference type="PANTHER" id="PTHR30217">
    <property type="entry name" value="PEPTIDASE U32 FAMILY"/>
    <property type="match status" value="1"/>
</dbReference>
<sequence length="757" mass="85286">MTKNIELLAPGGDTDCIKAAIIAGADAIYCGLDKFNARNRAQNIAFADLHGILRLAQKHNCQVFLTLNIIIVESEISPLIRLLNKLVKTKIDGVIVQDFGMLYLLGKYFPGLNIHASTQLTTHNAGQIKFLSKLKATRVNLSRELSLDEIQSLASAGHENNMLTEVFVHGSYCISFSGLCYFSSVHGGKSGNRGRCSQPCRDQYVRTAVGKDFPLNLKDNSAYADLQELADAGVDSVKIEGRIKKFHYVYTVVDAWKKQLLRLGKRERLVTDKHDLHKVFNREFSNGFLTGDINKSMFIDNSRDNSAIRRAEIKGGCTDENIQQAKRELYDLKTEILHRVQKKIARLSITKAPLTLVVSGEVGSPLKIVVKTPDTSFAVLSDSLAQKNRHCAQGLNAQILLEKFKALNDTEYFIQHIDGEHLQDDLFMPFKELTIIQKKILFILNDAQETFPPVDVPLLKKPQNLSIQPTLSLLISSARDLHNLTSLISSNEIEADIYFQLPQSFKNNCAEFIEIFTENNIIPWFPAVLIGEDYRDAVEFLHQLQPQRPQHIVTDNTGIAYEAYQNGIAWIAGTSLNIVNSFSLLCLKEHFNCSGAFISNEISKVQIKSVKKPNDFKLYYSIYHPINLVTSGQCLFHQVTGCHKDRIDAHCIQHCEKTSSIKNLKGETLFLEKTKGNYHRIYNEVNFLNTDIVTDVPNLFSSFFVDLRNIRTNTNIDVDTATLLQLFKNHLNGNLDAAKNLRQSLHPTTDIQYKKGI</sequence>
<dbReference type="InterPro" id="IPR051454">
    <property type="entry name" value="RNA/ubiquinone_mod_enzymes"/>
</dbReference>
<proteinExistence type="predicted"/>
<reference evidence="2 3" key="1">
    <citation type="submission" date="2017-01" db="EMBL/GenBank/DDBJ databases">
        <title>The cable genome- insights into the physiology and evolution of filamentous bacteria capable of sulfide oxidation via long distance electron transfer.</title>
        <authorList>
            <person name="Schreiber L."/>
            <person name="Bjerg J.T."/>
            <person name="Boggild A."/>
            <person name="Van De Vossenberg J."/>
            <person name="Meysman F."/>
            <person name="Nielsen L.P."/>
            <person name="Schramm A."/>
            <person name="Kjeldsen K.U."/>
        </authorList>
    </citation>
    <scope>NUCLEOTIDE SEQUENCE [LARGE SCALE GENOMIC DNA]</scope>
    <source>
        <strain evidence="2">A5</strain>
    </source>
</reference>
<protein>
    <submittedName>
        <fullName evidence="2">Putative protease</fullName>
    </submittedName>
</protein>
<accession>A0A444JH21</accession>
<feature type="domain" description="Peptidase U32 collagenase" evidence="1">
    <location>
        <begin position="336"/>
        <end position="441"/>
    </location>
</feature>
<dbReference type="GO" id="GO:0006508">
    <property type="term" value="P:proteolysis"/>
    <property type="evidence" value="ECO:0007669"/>
    <property type="project" value="UniProtKB-KW"/>
</dbReference>
<keyword evidence="2" id="KW-0645">Protease</keyword>
<dbReference type="EMBL" id="MTKS01000014">
    <property type="protein sequence ID" value="RWX52400.1"/>
    <property type="molecule type" value="Genomic_DNA"/>
</dbReference>
<dbReference type="GO" id="GO:0008233">
    <property type="term" value="F:peptidase activity"/>
    <property type="evidence" value="ECO:0007669"/>
    <property type="project" value="UniProtKB-KW"/>
</dbReference>
<dbReference type="Proteomes" id="UP000288892">
    <property type="component" value="Unassembled WGS sequence"/>
</dbReference>
<evidence type="ECO:0000259" key="1">
    <source>
        <dbReference type="Pfam" id="PF12392"/>
    </source>
</evidence>
<comment type="caution">
    <text evidence="2">The sequence shown here is derived from an EMBL/GenBank/DDBJ whole genome shotgun (WGS) entry which is preliminary data.</text>
</comment>
<keyword evidence="3" id="KW-1185">Reference proteome</keyword>
<keyword evidence="2" id="KW-0378">Hydrolase</keyword>
<dbReference type="PANTHER" id="PTHR30217:SF10">
    <property type="entry name" value="23S RRNA 5-HYDROXYCYTIDINE C2501 SYNTHASE"/>
    <property type="match status" value="1"/>
</dbReference>
<dbReference type="Pfam" id="PF12392">
    <property type="entry name" value="DUF3656"/>
    <property type="match status" value="1"/>
</dbReference>
<organism evidence="2 3">
    <name type="scientific">Candidatus Electrothrix marina</name>
    <dbReference type="NCBI Taxonomy" id="1859130"/>
    <lineage>
        <taxon>Bacteria</taxon>
        <taxon>Pseudomonadati</taxon>
        <taxon>Thermodesulfobacteriota</taxon>
        <taxon>Desulfobulbia</taxon>
        <taxon>Desulfobulbales</taxon>
        <taxon>Desulfobulbaceae</taxon>
        <taxon>Candidatus Electrothrix</taxon>
    </lineage>
</organism>
<gene>
    <name evidence="2" type="ORF">VU01_10144</name>
</gene>
<dbReference type="InterPro" id="IPR020988">
    <property type="entry name" value="Pept_U32_collagenase"/>
</dbReference>
<dbReference type="Pfam" id="PF01136">
    <property type="entry name" value="Peptidase_U32"/>
    <property type="match status" value="2"/>
</dbReference>
<evidence type="ECO:0000313" key="2">
    <source>
        <dbReference type="EMBL" id="RWX52400.1"/>
    </source>
</evidence>
<dbReference type="AlphaFoldDB" id="A0A444JH21"/>